<dbReference type="EMBL" id="JAGKHQ010000003">
    <property type="protein sequence ID" value="KAG7519800.1"/>
    <property type="molecule type" value="Genomic_DNA"/>
</dbReference>
<keyword evidence="2" id="KW-0964">Secreted</keyword>
<dbReference type="Pfam" id="PF06083">
    <property type="entry name" value="IL17"/>
    <property type="match status" value="1"/>
</dbReference>
<proteinExistence type="predicted"/>
<dbReference type="AlphaFoldDB" id="A0AAV6SS26"/>
<dbReference type="Proteomes" id="UP000693946">
    <property type="component" value="Linkage Group LG11"/>
</dbReference>
<reference evidence="5 6" key="1">
    <citation type="journal article" date="2021" name="Sci. Rep.">
        <title>Chromosome anchoring in Senegalese sole (Solea senegalensis) reveals sex-associated markers and genome rearrangements in flatfish.</title>
        <authorList>
            <person name="Guerrero-Cozar I."/>
            <person name="Gomez-Garrido J."/>
            <person name="Berbel C."/>
            <person name="Martinez-Blanch J.F."/>
            <person name="Alioto T."/>
            <person name="Claros M.G."/>
            <person name="Gagnaire P.A."/>
            <person name="Manchado M."/>
        </authorList>
    </citation>
    <scope>NUCLEOTIDE SEQUENCE [LARGE SCALE GENOMIC DNA]</scope>
    <source>
        <strain evidence="5">Sse05_10M</strain>
    </source>
</reference>
<accession>A0AAV6SS26</accession>
<dbReference type="GO" id="GO:0005576">
    <property type="term" value="C:extracellular region"/>
    <property type="evidence" value="ECO:0007669"/>
    <property type="project" value="UniProtKB-SubCell"/>
</dbReference>
<protein>
    <submittedName>
        <fullName evidence="5">40S ribosomal S21</fullName>
    </submittedName>
</protein>
<evidence type="ECO:0000256" key="2">
    <source>
        <dbReference type="ARBA" id="ARBA00022525"/>
    </source>
</evidence>
<evidence type="ECO:0000256" key="1">
    <source>
        <dbReference type="ARBA" id="ARBA00004613"/>
    </source>
</evidence>
<feature type="signal peptide" evidence="4">
    <location>
        <begin position="1"/>
        <end position="26"/>
    </location>
</feature>
<evidence type="ECO:0000256" key="4">
    <source>
        <dbReference type="SAM" id="SignalP"/>
    </source>
</evidence>
<dbReference type="InterPro" id="IPR010345">
    <property type="entry name" value="IL-17_fam"/>
</dbReference>
<dbReference type="GO" id="GO:0005125">
    <property type="term" value="F:cytokine activity"/>
    <property type="evidence" value="ECO:0007669"/>
    <property type="project" value="InterPro"/>
</dbReference>
<keyword evidence="6" id="KW-1185">Reference proteome</keyword>
<comment type="caution">
    <text evidence="5">The sequence shown here is derived from an EMBL/GenBank/DDBJ whole genome shotgun (WGS) entry which is preliminary data.</text>
</comment>
<gene>
    <name evidence="5" type="ORF">JOB18_016231</name>
</gene>
<feature type="chain" id="PRO_5043798319" evidence="4">
    <location>
        <begin position="27"/>
        <end position="142"/>
    </location>
</feature>
<sequence>MLLLSRHSTNLAVLLGLMGLMVTVYSKPVSLLCRRDCTVADTYLPPSFKHVSNLHNSSIAPWSLGLDEKEGRLPFAIPYVVCKKCIQKGMDAKTISIQIWVYERMQLDTTTWCKCPFELAVGCTCVMKKQQSPQDTNAVHCL</sequence>
<evidence type="ECO:0000256" key="3">
    <source>
        <dbReference type="ARBA" id="ARBA00022729"/>
    </source>
</evidence>
<keyword evidence="3 4" id="KW-0732">Signal</keyword>
<evidence type="ECO:0000313" key="6">
    <source>
        <dbReference type="Proteomes" id="UP000693946"/>
    </source>
</evidence>
<evidence type="ECO:0000313" key="5">
    <source>
        <dbReference type="EMBL" id="KAG7519800.1"/>
    </source>
</evidence>
<organism evidence="5 6">
    <name type="scientific">Solea senegalensis</name>
    <name type="common">Senegalese sole</name>
    <dbReference type="NCBI Taxonomy" id="28829"/>
    <lineage>
        <taxon>Eukaryota</taxon>
        <taxon>Metazoa</taxon>
        <taxon>Chordata</taxon>
        <taxon>Craniata</taxon>
        <taxon>Vertebrata</taxon>
        <taxon>Euteleostomi</taxon>
        <taxon>Actinopterygii</taxon>
        <taxon>Neopterygii</taxon>
        <taxon>Teleostei</taxon>
        <taxon>Neoteleostei</taxon>
        <taxon>Acanthomorphata</taxon>
        <taxon>Carangaria</taxon>
        <taxon>Pleuronectiformes</taxon>
        <taxon>Pleuronectoidei</taxon>
        <taxon>Soleidae</taxon>
        <taxon>Solea</taxon>
    </lineage>
</organism>
<name>A0AAV6SS26_SOLSE</name>
<comment type="subcellular location">
    <subcellularLocation>
        <location evidence="1">Secreted</location>
    </subcellularLocation>
</comment>